<name>A0A381XMK8_9ZZZZ</name>
<proteinExistence type="predicted"/>
<accession>A0A381XMK8</accession>
<reference evidence="1" key="1">
    <citation type="submission" date="2018-05" db="EMBL/GenBank/DDBJ databases">
        <authorList>
            <person name="Lanie J.A."/>
            <person name="Ng W.-L."/>
            <person name="Kazmierczak K.M."/>
            <person name="Andrzejewski T.M."/>
            <person name="Davidsen T.M."/>
            <person name="Wayne K.J."/>
            <person name="Tettelin H."/>
            <person name="Glass J.I."/>
            <person name="Rusch D."/>
            <person name="Podicherti R."/>
            <person name="Tsui H.-C.T."/>
            <person name="Winkler M.E."/>
        </authorList>
    </citation>
    <scope>NUCLEOTIDE SEQUENCE</scope>
</reference>
<evidence type="ECO:0008006" key="2">
    <source>
        <dbReference type="Google" id="ProtNLM"/>
    </source>
</evidence>
<dbReference type="EMBL" id="UINC01015722">
    <property type="protein sequence ID" value="SVA65995.1"/>
    <property type="molecule type" value="Genomic_DNA"/>
</dbReference>
<protein>
    <recommendedName>
        <fullName evidence="2">DUF1800 domain-containing protein</fullName>
    </recommendedName>
</protein>
<dbReference type="InterPro" id="IPR014917">
    <property type="entry name" value="DUF1800"/>
</dbReference>
<sequence>MAKTLSRRQFIKSQHSTKRVDLDRLNPNWPTKRVAKFYRKFLESKPPAYHPSPIHESVTPLPVTPSTRTLRDVDWNLEASSHLLNRAVFGPTYPEVLDSANDSLVNAVASLFMPMDQPEPPGEWVNEPAPQWDALTQEEIQALLDQYFEWMWEIAKWWLIRMTRNELNIHEMMTLFWHNYFATAQSKVFYPQAMYQQNAVFREYGLGNFKELLRRVTFAPAMMIWLDIHRSKKHAPNENFARELLELFTMGVDNYTQDDILEASRAFTGYVTNGVDTNYDYQNQTGFGSWWDDRHDFDEKTFLGQTGNWDGDDIIDIIMEQDETAVHICSRIYKWFVYDSINDSVVNEMADVLRTNDYNITLALQFLFTTEHFYDENFRGANIQNPLGLMQGLVRKLGMEEHTYPEYYFIRSQELLGMTPLEPPDVSGWPGYRSWINSITLPVRKLQAQSLLTGFSPWGSFDFTVNVRALAQSMYDENEEGYASVQIVRKLGMTFFAIHLSEHLEGVMLDILLDGAEPYDWSINAPPNDAQWNRMRDLMHYIMKLPEFQLS</sequence>
<organism evidence="1">
    <name type="scientific">marine metagenome</name>
    <dbReference type="NCBI Taxonomy" id="408172"/>
    <lineage>
        <taxon>unclassified sequences</taxon>
        <taxon>metagenomes</taxon>
        <taxon>ecological metagenomes</taxon>
    </lineage>
</organism>
<dbReference type="AlphaFoldDB" id="A0A381XMK8"/>
<dbReference type="Pfam" id="PF08811">
    <property type="entry name" value="DUF1800"/>
    <property type="match status" value="1"/>
</dbReference>
<evidence type="ECO:0000313" key="1">
    <source>
        <dbReference type="EMBL" id="SVA65995.1"/>
    </source>
</evidence>
<gene>
    <name evidence="1" type="ORF">METZ01_LOCUS118849</name>
</gene>